<dbReference type="PRINTS" id="PR00744">
    <property type="entry name" value="GLHYDRLASE37"/>
</dbReference>
<dbReference type="PROSITE" id="PS00928">
    <property type="entry name" value="TREHALASE_2"/>
    <property type="match status" value="1"/>
</dbReference>
<dbReference type="PANTHER" id="PTHR23403:SF1">
    <property type="entry name" value="TREHALASE"/>
    <property type="match status" value="1"/>
</dbReference>
<dbReference type="Proteomes" id="UP001162162">
    <property type="component" value="Unassembled WGS sequence"/>
</dbReference>
<sequence>MFDNFMKGFPNGKPNARAVKKFIADAFEGPGQEFEDWKPTDWIAYPKFLNDIKDKELRVWAQKLNDIWHQLGRKIKQEIRNSDRYSIIWVPNPTIVPGGRFREFYYWDSDWIVKALLLCEMHSTVKGMLENFLYMVDNYGLIPNGGRIYYLARSQPPLLIPMIKLYYEFTGDKSFIARNIHLIEKEFNYWMTNHSKKIVMNGAEYTLAAYGDYSNGPRPESYFEDVTNAHIFTTDDEKTQFYSQLKAAAESGWDFSSRWFVTKGGTSNFGTMKSTKTRFILPVDLNAMLCGNAKIIADFYSLLSNTPQASKYNEIRAQWLRAVTNILWHEDVGAWLDYDYVNKIRRNYFFPTNISPLWTGCYDSISKVKIVNSVLRYLKSRNFLHTGGVPTSFLRTGEQWDFPNAWSPLQHMMIVGLNNTGNKEAMDLAYKLATVWIQTNYEVFKETSAMFEKYDASHHGSSGHGGEYEVQLGFGWTNGVILDLLNRYGYENHSGCWSSYKDFSNKCCNL</sequence>
<proteinExistence type="inferred from homology"/>
<keyword evidence="9" id="KW-1185">Reference proteome</keyword>
<accession>A0AAV8YJP5</accession>
<comment type="similarity">
    <text evidence="2 7">Belongs to the glycosyl hydrolase 37 family.</text>
</comment>
<evidence type="ECO:0000256" key="2">
    <source>
        <dbReference type="ARBA" id="ARBA00005615"/>
    </source>
</evidence>
<dbReference type="InterPro" id="IPR018232">
    <property type="entry name" value="Glyco_hydro_37_CS"/>
</dbReference>
<dbReference type="InterPro" id="IPR012341">
    <property type="entry name" value="6hp_glycosidase-like_sf"/>
</dbReference>
<keyword evidence="6 7" id="KW-0326">Glycosidase</keyword>
<dbReference type="EMBL" id="JAPWTK010000075">
    <property type="protein sequence ID" value="KAJ8952021.1"/>
    <property type="molecule type" value="Genomic_DNA"/>
</dbReference>
<evidence type="ECO:0000256" key="6">
    <source>
        <dbReference type="ARBA" id="ARBA00023295"/>
    </source>
</evidence>
<dbReference type="GO" id="GO:0005993">
    <property type="term" value="P:trehalose catabolic process"/>
    <property type="evidence" value="ECO:0007669"/>
    <property type="project" value="TreeGrafter"/>
</dbReference>
<evidence type="ECO:0000256" key="4">
    <source>
        <dbReference type="ARBA" id="ARBA00019905"/>
    </source>
</evidence>
<dbReference type="InterPro" id="IPR001661">
    <property type="entry name" value="Glyco_hydro_37"/>
</dbReference>
<gene>
    <name evidence="8" type="ORF">NQ318_023462</name>
</gene>
<comment type="caution">
    <text evidence="8">The sequence shown here is derived from an EMBL/GenBank/DDBJ whole genome shotgun (WGS) entry which is preliminary data.</text>
</comment>
<dbReference type="Pfam" id="PF01204">
    <property type="entry name" value="Trehalase"/>
    <property type="match status" value="1"/>
</dbReference>
<dbReference type="InterPro" id="IPR008928">
    <property type="entry name" value="6-hairpin_glycosidase_sf"/>
</dbReference>
<comment type="catalytic activity">
    <reaction evidence="1 7">
        <text>alpha,alpha-trehalose + H2O = alpha-D-glucose + beta-D-glucose</text>
        <dbReference type="Rhea" id="RHEA:32675"/>
        <dbReference type="ChEBI" id="CHEBI:15377"/>
        <dbReference type="ChEBI" id="CHEBI:15903"/>
        <dbReference type="ChEBI" id="CHEBI:16551"/>
        <dbReference type="ChEBI" id="CHEBI:17925"/>
        <dbReference type="EC" id="3.2.1.28"/>
    </reaction>
</comment>
<evidence type="ECO:0000256" key="5">
    <source>
        <dbReference type="ARBA" id="ARBA00022801"/>
    </source>
</evidence>
<dbReference type="AlphaFoldDB" id="A0AAV8YJP5"/>
<evidence type="ECO:0000313" key="8">
    <source>
        <dbReference type="EMBL" id="KAJ8952021.1"/>
    </source>
</evidence>
<dbReference type="SUPFAM" id="SSF48208">
    <property type="entry name" value="Six-hairpin glycosidases"/>
    <property type="match status" value="1"/>
</dbReference>
<keyword evidence="5 7" id="KW-0378">Hydrolase</keyword>
<dbReference type="GO" id="GO:0004555">
    <property type="term" value="F:alpha,alpha-trehalase activity"/>
    <property type="evidence" value="ECO:0007669"/>
    <property type="project" value="UniProtKB-EC"/>
</dbReference>
<evidence type="ECO:0000256" key="3">
    <source>
        <dbReference type="ARBA" id="ARBA00012757"/>
    </source>
</evidence>
<dbReference type="PANTHER" id="PTHR23403">
    <property type="entry name" value="TREHALASE"/>
    <property type="match status" value="1"/>
</dbReference>
<protein>
    <recommendedName>
        <fullName evidence="4 7">Trehalase</fullName>
        <ecNumber evidence="3 7">3.2.1.28</ecNumber>
    </recommendedName>
    <alternativeName>
        <fullName evidence="7">Alpha-trehalose glucohydrolase</fullName>
    </alternativeName>
</protein>
<organism evidence="8 9">
    <name type="scientific">Aromia moschata</name>
    <dbReference type="NCBI Taxonomy" id="1265417"/>
    <lineage>
        <taxon>Eukaryota</taxon>
        <taxon>Metazoa</taxon>
        <taxon>Ecdysozoa</taxon>
        <taxon>Arthropoda</taxon>
        <taxon>Hexapoda</taxon>
        <taxon>Insecta</taxon>
        <taxon>Pterygota</taxon>
        <taxon>Neoptera</taxon>
        <taxon>Endopterygota</taxon>
        <taxon>Coleoptera</taxon>
        <taxon>Polyphaga</taxon>
        <taxon>Cucujiformia</taxon>
        <taxon>Chrysomeloidea</taxon>
        <taxon>Cerambycidae</taxon>
        <taxon>Cerambycinae</taxon>
        <taxon>Callichromatini</taxon>
        <taxon>Aromia</taxon>
    </lineage>
</organism>
<reference evidence="8" key="1">
    <citation type="journal article" date="2023" name="Insect Mol. Biol.">
        <title>Genome sequencing provides insights into the evolution of gene families encoding plant cell wall-degrading enzymes in longhorned beetles.</title>
        <authorList>
            <person name="Shin N.R."/>
            <person name="Okamura Y."/>
            <person name="Kirsch R."/>
            <person name="Pauchet Y."/>
        </authorList>
    </citation>
    <scope>NUCLEOTIDE SEQUENCE</scope>
    <source>
        <strain evidence="8">AMC_N1</strain>
    </source>
</reference>
<dbReference type="EC" id="3.2.1.28" evidence="3 7"/>
<evidence type="ECO:0000256" key="7">
    <source>
        <dbReference type="RuleBase" id="RU361180"/>
    </source>
</evidence>
<name>A0AAV8YJP5_9CUCU</name>
<dbReference type="Gene3D" id="1.50.10.10">
    <property type="match status" value="1"/>
</dbReference>
<evidence type="ECO:0000313" key="9">
    <source>
        <dbReference type="Proteomes" id="UP001162162"/>
    </source>
</evidence>
<evidence type="ECO:0000256" key="1">
    <source>
        <dbReference type="ARBA" id="ARBA00001576"/>
    </source>
</evidence>